<proteinExistence type="predicted"/>
<dbReference type="InterPro" id="IPR036514">
    <property type="entry name" value="SGNH_hydro_sf"/>
</dbReference>
<dbReference type="SUPFAM" id="SSF52266">
    <property type="entry name" value="SGNH hydrolase"/>
    <property type="match status" value="1"/>
</dbReference>
<dbReference type="PANTHER" id="PTHR37981">
    <property type="entry name" value="LIPASE 2"/>
    <property type="match status" value="1"/>
</dbReference>
<feature type="active site" description="Nucleophile" evidence="4">
    <location>
        <position position="34"/>
    </location>
</feature>
<gene>
    <name evidence="8" type="ORF">FDG2_2118</name>
</gene>
<dbReference type="GO" id="GO:0005576">
    <property type="term" value="C:extracellular region"/>
    <property type="evidence" value="ECO:0007669"/>
    <property type="project" value="UniProtKB-SubCell"/>
</dbReference>
<protein>
    <recommendedName>
        <fullName evidence="7">SD-repeat containing protein B domain-containing protein</fullName>
    </recommendedName>
</protein>
<dbReference type="InterPro" id="IPR037460">
    <property type="entry name" value="SEST-like"/>
</dbReference>
<keyword evidence="9" id="KW-1185">Reference proteome</keyword>
<evidence type="ECO:0000313" key="9">
    <source>
        <dbReference type="Proteomes" id="UP000199013"/>
    </source>
</evidence>
<evidence type="ECO:0000256" key="5">
    <source>
        <dbReference type="PIRSR" id="PIRSR637460-2"/>
    </source>
</evidence>
<dbReference type="InterPro" id="IPR013783">
    <property type="entry name" value="Ig-like_fold"/>
</dbReference>
<dbReference type="Proteomes" id="UP000199013">
    <property type="component" value="Unassembled WGS sequence"/>
</dbReference>
<dbReference type="GO" id="GO:0005975">
    <property type="term" value="P:carbohydrate metabolic process"/>
    <property type="evidence" value="ECO:0007669"/>
    <property type="project" value="UniProtKB-ARBA"/>
</dbReference>
<evidence type="ECO:0000313" key="8">
    <source>
        <dbReference type="EMBL" id="SBW21759.1"/>
    </source>
</evidence>
<feature type="domain" description="SD-repeat containing protein B" evidence="7">
    <location>
        <begin position="410"/>
        <end position="482"/>
    </location>
</feature>
<keyword evidence="6" id="KW-0472">Membrane</keyword>
<dbReference type="GO" id="GO:0019433">
    <property type="term" value="P:triglyceride catabolic process"/>
    <property type="evidence" value="ECO:0007669"/>
    <property type="project" value="TreeGrafter"/>
</dbReference>
<evidence type="ECO:0000256" key="4">
    <source>
        <dbReference type="PIRSR" id="PIRSR637460-1"/>
    </source>
</evidence>
<keyword evidence="5" id="KW-1015">Disulfide bond</keyword>
<dbReference type="AlphaFoldDB" id="A0A1C3NX24"/>
<evidence type="ECO:0000256" key="2">
    <source>
        <dbReference type="ARBA" id="ARBA00022525"/>
    </source>
</evidence>
<comment type="subcellular location">
    <subcellularLocation>
        <location evidence="1">Secreted</location>
    </subcellularLocation>
</comment>
<sequence>MIGQPATAQTATAQPEITGAAVTRHLSIVQLGDSYSAGNGAGAGTYDTGDGPRGCHRSAVNWGERYAQWLRDERGYDVTYVNRACSGAATDDLLNPYKADQRSYWTPLRAGETGNDPAVLGRLRQDCSAGFGPEESAEIGPVNVTYGIASAVCTRVIAPQINAVGADTDLVLLTIGGNDVRFADIVLRCFAFGIPKALGIPAGDIAECERLTRRATGDLTLVQTRLVTLLTRLHQRMPAGGRVVLLTYPYLSSREHYPLPGMHLPPGTQTTFGETTFDPSAAVRTLGDRGDAIQITAADTVNQSFGFTGASDPAAHTCSPDTLPVDSADTPGRFVTVVDTVKCHFAGHEPDPAIGQRNPDRWMNEFLDGFLALDQNLIYHPNSEGHRQLANLLKPFGDFGASARSSISGNAYLDADRNGRQDLGEPGAPGVAIQLTGTNPDGTAIRRDTTTNASGAWTFRDLIPGVYAVQEDTPRGGSAASTALDPGTFTDIVLDRVGSTATGYTFAVQNVRSVQAVQTGRARRTGQAELVEHTEQSEQTPQSLRAARTEDAGGTLLPLAVAGAMLSVGVPATIMMIRRRALSAPRSEDVPVSQD</sequence>
<evidence type="ECO:0000256" key="6">
    <source>
        <dbReference type="SAM" id="Phobius"/>
    </source>
</evidence>
<accession>A0A1C3NX24</accession>
<dbReference type="InterPro" id="IPR033764">
    <property type="entry name" value="Sdr_B"/>
</dbReference>
<feature type="disulfide bond" evidence="5">
    <location>
        <begin position="189"/>
        <end position="208"/>
    </location>
</feature>
<dbReference type="EMBL" id="FLUV01000884">
    <property type="protein sequence ID" value="SBW21759.1"/>
    <property type="molecule type" value="Genomic_DNA"/>
</dbReference>
<evidence type="ECO:0000259" key="7">
    <source>
        <dbReference type="Pfam" id="PF17210"/>
    </source>
</evidence>
<organism evidence="8 9">
    <name type="scientific">Candidatus Protofrankia californiensis</name>
    <dbReference type="NCBI Taxonomy" id="1839754"/>
    <lineage>
        <taxon>Bacteria</taxon>
        <taxon>Bacillati</taxon>
        <taxon>Actinomycetota</taxon>
        <taxon>Actinomycetes</taxon>
        <taxon>Frankiales</taxon>
        <taxon>Frankiaceae</taxon>
        <taxon>Protofrankia</taxon>
    </lineage>
</organism>
<feature type="active site" evidence="4">
    <location>
        <position position="380"/>
    </location>
</feature>
<reference evidence="9" key="1">
    <citation type="submission" date="2016-02" db="EMBL/GenBank/DDBJ databases">
        <authorList>
            <person name="Wibberg D."/>
        </authorList>
    </citation>
    <scope>NUCLEOTIDE SEQUENCE [LARGE SCALE GENOMIC DNA]</scope>
</reference>
<keyword evidence="6" id="KW-1133">Transmembrane helix</keyword>
<dbReference type="SUPFAM" id="SSF117074">
    <property type="entry name" value="Hypothetical protein PA1324"/>
    <property type="match status" value="1"/>
</dbReference>
<evidence type="ECO:0000256" key="3">
    <source>
        <dbReference type="ARBA" id="ARBA00022729"/>
    </source>
</evidence>
<keyword evidence="6" id="KW-0812">Transmembrane</keyword>
<keyword evidence="3" id="KW-0732">Signal</keyword>
<dbReference type="GO" id="GO:0004806">
    <property type="term" value="F:triacylglycerol lipase activity"/>
    <property type="evidence" value="ECO:0007669"/>
    <property type="project" value="TreeGrafter"/>
</dbReference>
<keyword evidence="2" id="KW-0964">Secreted</keyword>
<feature type="transmembrane region" description="Helical" evidence="6">
    <location>
        <begin position="556"/>
        <end position="577"/>
    </location>
</feature>
<dbReference type="Pfam" id="PF17210">
    <property type="entry name" value="SdrD_B"/>
    <property type="match status" value="1"/>
</dbReference>
<name>A0A1C3NX24_9ACTN</name>
<evidence type="ECO:0000256" key="1">
    <source>
        <dbReference type="ARBA" id="ARBA00004613"/>
    </source>
</evidence>
<dbReference type="Gene3D" id="2.60.40.10">
    <property type="entry name" value="Immunoglobulins"/>
    <property type="match status" value="1"/>
</dbReference>
<feature type="disulfide bond" evidence="5">
    <location>
        <begin position="55"/>
        <end position="85"/>
    </location>
</feature>
<dbReference type="Gene3D" id="3.40.50.1110">
    <property type="entry name" value="SGNH hydrolase"/>
    <property type="match status" value="1"/>
</dbReference>
<dbReference type="PANTHER" id="PTHR37981:SF1">
    <property type="entry name" value="SGNH HYDROLASE-TYPE ESTERASE DOMAIN-CONTAINING PROTEIN"/>
    <property type="match status" value="1"/>
</dbReference>